<proteinExistence type="predicted"/>
<dbReference type="GO" id="GO:0016740">
    <property type="term" value="F:transferase activity"/>
    <property type="evidence" value="ECO:0007669"/>
    <property type="project" value="UniProtKB-KW"/>
</dbReference>
<dbReference type="InterPro" id="IPR029465">
    <property type="entry name" value="ATPgrasp_TupA"/>
</dbReference>
<protein>
    <submittedName>
        <fullName evidence="1">Glycosyl transferase</fullName>
    </submittedName>
</protein>
<sequence>MLKKIIKVVKQPNLLVHFLIKNLKIFRLISDESYLKINYKLRTRKKLNLENPKTFNEKLQWLKVYNRKPEYTKMVDKYEMRDYISQTIGGKYLIPLLGVYDSYDEIDFDALPEQFVLKPNHTSGDVYICQNKSKIDHQKLKKEINKWLNREYYWIHREWPYKNVKPRIICEKFLVDVSGTGLKDYKFMCFNTEVKCIFVCSNRASQDGVNIDIYDINWKLMPFVRKQHPNSGILTPPPKYYNEMLDIAHEISKVAPFIRVDFYETNGMLYIGELTFYPGSGYEEFIPQIYDDELGNWLDIQTI</sequence>
<evidence type="ECO:0000313" key="1">
    <source>
        <dbReference type="EMBL" id="AXN37654.1"/>
    </source>
</evidence>
<keyword evidence="1" id="KW-0808">Transferase</keyword>
<dbReference type="RefSeq" id="WP_116820769.1">
    <property type="nucleotide sequence ID" value="NZ_CP030926.1"/>
</dbReference>
<keyword evidence="2" id="KW-1185">Reference proteome</keyword>
<dbReference type="Proteomes" id="UP000260457">
    <property type="component" value="Chromosome"/>
</dbReference>
<accession>A0ABN5MX78</accession>
<reference evidence="1 2" key="1">
    <citation type="submission" date="2018-07" db="EMBL/GenBank/DDBJ databases">
        <title>The molecular basis for the intramolecular migration of carboxyl group in the catabolism of para-hydroxybenzoate via gentisate.</title>
        <authorList>
            <person name="Zhao H."/>
            <person name="Xu Y."/>
            <person name="Lin S."/>
            <person name="Spain J.C."/>
            <person name="Zhou N.-Y."/>
        </authorList>
    </citation>
    <scope>NUCLEOTIDE SEQUENCE [LARGE SCALE GENOMIC DNA]</scope>
    <source>
        <strain evidence="1 2">PHB-7a</strain>
    </source>
</reference>
<evidence type="ECO:0000313" key="2">
    <source>
        <dbReference type="Proteomes" id="UP000260457"/>
    </source>
</evidence>
<dbReference type="Pfam" id="PF14305">
    <property type="entry name" value="ATPgrasp_TupA"/>
    <property type="match status" value="1"/>
</dbReference>
<gene>
    <name evidence="1" type="ORF">DTO10_03995</name>
</gene>
<name>A0ABN5MX78_9BACI</name>
<organism evidence="1 2">
    <name type="scientific">Peribacillus butanolivorans</name>
    <dbReference type="NCBI Taxonomy" id="421767"/>
    <lineage>
        <taxon>Bacteria</taxon>
        <taxon>Bacillati</taxon>
        <taxon>Bacillota</taxon>
        <taxon>Bacilli</taxon>
        <taxon>Bacillales</taxon>
        <taxon>Bacillaceae</taxon>
        <taxon>Peribacillus</taxon>
    </lineage>
</organism>
<dbReference type="EMBL" id="CP030926">
    <property type="protein sequence ID" value="AXN37654.1"/>
    <property type="molecule type" value="Genomic_DNA"/>
</dbReference>